<comment type="caution">
    <text evidence="2">The sequence shown here is derived from an EMBL/GenBank/DDBJ whole genome shotgun (WGS) entry which is preliminary data.</text>
</comment>
<proteinExistence type="predicted"/>
<dbReference type="PATRIC" id="fig|1548749.3.peg.2044"/>
<dbReference type="AlphaFoldDB" id="A0A137RH52"/>
<dbReference type="Gene3D" id="3.40.30.10">
    <property type="entry name" value="Glutaredoxin"/>
    <property type="match status" value="1"/>
</dbReference>
<evidence type="ECO:0000259" key="1">
    <source>
        <dbReference type="PROSITE" id="PS51352"/>
    </source>
</evidence>
<dbReference type="Proteomes" id="UP000070138">
    <property type="component" value="Unassembled WGS sequence"/>
</dbReference>
<dbReference type="EMBL" id="JRWG01000005">
    <property type="protein sequence ID" value="KXN98820.1"/>
    <property type="molecule type" value="Genomic_DNA"/>
</dbReference>
<organism evidence="2 3">
    <name type="scientific">Aequorivita aquimaris</name>
    <dbReference type="NCBI Taxonomy" id="1548749"/>
    <lineage>
        <taxon>Bacteria</taxon>
        <taxon>Pseudomonadati</taxon>
        <taxon>Bacteroidota</taxon>
        <taxon>Flavobacteriia</taxon>
        <taxon>Flavobacteriales</taxon>
        <taxon>Flavobacteriaceae</taxon>
        <taxon>Aequorivita</taxon>
    </lineage>
</organism>
<dbReference type="RefSeq" id="WP_062622343.1">
    <property type="nucleotide sequence ID" value="NZ_JRWG01000005.1"/>
</dbReference>
<feature type="domain" description="Thioredoxin" evidence="1">
    <location>
        <begin position="44"/>
        <end position="194"/>
    </location>
</feature>
<dbReference type="CDD" id="cd02947">
    <property type="entry name" value="TRX_family"/>
    <property type="match status" value="1"/>
</dbReference>
<dbReference type="PROSITE" id="PS51257">
    <property type="entry name" value="PROKAR_LIPOPROTEIN"/>
    <property type="match status" value="1"/>
</dbReference>
<dbReference type="SUPFAM" id="SSF52833">
    <property type="entry name" value="Thioredoxin-like"/>
    <property type="match status" value="1"/>
</dbReference>
<name>A0A137RH52_9FLAO</name>
<reference evidence="2 3" key="2">
    <citation type="journal article" date="2016" name="Int. J. Syst. Evol. Microbiol.">
        <title>Vitellibacter aquimaris sp. nov., a marine bacterium isolated from seawater.</title>
        <authorList>
            <person name="Thevarajoo S."/>
            <person name="Selvaratnam C."/>
            <person name="Goh K.M."/>
            <person name="Hong K.W."/>
            <person name="Chan X.Y."/>
            <person name="Chan K.G."/>
            <person name="Chong C.S."/>
        </authorList>
    </citation>
    <scope>NUCLEOTIDE SEQUENCE [LARGE SCALE GENOMIC DNA]</scope>
    <source>
        <strain evidence="2 3">D-24</strain>
    </source>
</reference>
<accession>A0A137RH52</accession>
<gene>
    <name evidence="2" type="ORF">LS48_09720</name>
</gene>
<dbReference type="STRING" id="1548749.LS48_09720"/>
<reference evidence="3" key="1">
    <citation type="submission" date="2014-10" db="EMBL/GenBank/DDBJ databases">
        <title>Genome sequencing of Vitellibacter sp. D-24.</title>
        <authorList>
            <person name="Thevarajoo S."/>
            <person name="Selvaratnam C."/>
            <person name="Goh K.M."/>
            <person name="Chong C.S."/>
        </authorList>
    </citation>
    <scope>NUCLEOTIDE SEQUENCE [LARGE SCALE GENOMIC DNA]</scope>
    <source>
        <strain evidence="3">D-24</strain>
    </source>
</reference>
<evidence type="ECO:0000313" key="3">
    <source>
        <dbReference type="Proteomes" id="UP000070138"/>
    </source>
</evidence>
<dbReference type="PROSITE" id="PS51352">
    <property type="entry name" value="THIOREDOXIN_2"/>
    <property type="match status" value="1"/>
</dbReference>
<keyword evidence="3" id="KW-1185">Reference proteome</keyword>
<dbReference type="InterPro" id="IPR036249">
    <property type="entry name" value="Thioredoxin-like_sf"/>
</dbReference>
<dbReference type="Pfam" id="PF14595">
    <property type="entry name" value="Thioredoxin_9"/>
    <property type="match status" value="1"/>
</dbReference>
<protein>
    <recommendedName>
        <fullName evidence="1">Thioredoxin domain-containing protein</fullName>
    </recommendedName>
</protein>
<sequence length="200" mass="22814">MKKLFIILSATFLVACNSSKEKNKVDENTSKEMISGSRSLGTKEKINDTVPYEDTVMLLGKANRKGFQMDAFKSWFNTGYENYKVDSETLEKLKPLLKDATITVFMGTWCEDSQRETPHFYKILDEANFDESKLTLITVSDEKTTPQGFEDGKNITNVPTLIFYKNGKELGRIVEYPIESLEKDMLAILSGKEYKHAYAE</sequence>
<evidence type="ECO:0000313" key="2">
    <source>
        <dbReference type="EMBL" id="KXN98820.1"/>
    </source>
</evidence>
<dbReference type="InterPro" id="IPR013766">
    <property type="entry name" value="Thioredoxin_domain"/>
</dbReference>